<dbReference type="EMBL" id="SJPU01000001">
    <property type="protein sequence ID" value="TWU19615.1"/>
    <property type="molecule type" value="Genomic_DNA"/>
</dbReference>
<feature type="domain" description="DinB-like" evidence="2">
    <location>
        <begin position="115"/>
        <end position="258"/>
    </location>
</feature>
<reference evidence="3 4" key="1">
    <citation type="journal article" date="2020" name="Antonie Van Leeuwenhoek">
        <title>Rhodopirellula heiligendammensis sp. nov., Rhodopirellula pilleata sp. nov., and Rhodopirellula solitaria sp. nov. isolated from natural or artificial marine surfaces in Northern Germany and California, USA, and emended description of the genus Rhodopirellula.</title>
        <authorList>
            <person name="Kallscheuer N."/>
            <person name="Wiegand S."/>
            <person name="Jogler M."/>
            <person name="Boedeker C."/>
            <person name="Peeters S.H."/>
            <person name="Rast P."/>
            <person name="Heuer A."/>
            <person name="Jetten M.S.M."/>
            <person name="Rohde M."/>
            <person name="Jogler C."/>
        </authorList>
    </citation>
    <scope>NUCLEOTIDE SEQUENCE [LARGE SCALE GENOMIC DNA]</scope>
    <source>
        <strain evidence="3 4">Poly21</strain>
    </source>
</reference>
<dbReference type="AlphaFoldDB" id="A0A5C6C699"/>
<dbReference type="Pfam" id="PF12867">
    <property type="entry name" value="DinB_2"/>
    <property type="match status" value="1"/>
</dbReference>
<protein>
    <submittedName>
        <fullName evidence="3">DinB superfamily protein</fullName>
    </submittedName>
</protein>
<dbReference type="Gene3D" id="1.20.120.450">
    <property type="entry name" value="dinb family like domain"/>
    <property type="match status" value="1"/>
</dbReference>
<name>A0A5C6C699_9BACT</name>
<evidence type="ECO:0000313" key="3">
    <source>
        <dbReference type="EMBL" id="TWU19615.1"/>
    </source>
</evidence>
<dbReference type="InterPro" id="IPR034660">
    <property type="entry name" value="DinB/YfiT-like"/>
</dbReference>
<dbReference type="SUPFAM" id="SSF109854">
    <property type="entry name" value="DinB/YfiT-like putative metalloenzymes"/>
    <property type="match status" value="1"/>
</dbReference>
<evidence type="ECO:0000313" key="4">
    <source>
        <dbReference type="Proteomes" id="UP000319908"/>
    </source>
</evidence>
<feature type="region of interest" description="Disordered" evidence="1">
    <location>
        <begin position="76"/>
        <end position="95"/>
    </location>
</feature>
<sequence length="271" mass="30195">MKGFPLAYNTRFENLRGMLRRPPEPADPPSAAVTVYWRWRQPWVSGYKLPVESVIVSDSAIRRLVASLVPNYRAQLMTSSPPDDPDSSSPTSRENAVLLPSAEEAALMLRAAIGQIEFARQYTLQLLDATPRERWYEIPPGSVTNIAWQVGHLAVSEYGLMMFRIRGRRPDDLDLIPGRFRKTFGRGSTPPQSPSGHPSPTELLGKLNEVHQNAMNEVATLAPEVLLDDVEMPYAVYPCKLGAILFCPMHETLHAGQIGVTRRGLGLEPIR</sequence>
<dbReference type="InterPro" id="IPR024775">
    <property type="entry name" value="DinB-like"/>
</dbReference>
<gene>
    <name evidence="3" type="ORF">Poly21_17900</name>
</gene>
<dbReference type="Proteomes" id="UP000319908">
    <property type="component" value="Unassembled WGS sequence"/>
</dbReference>
<keyword evidence="4" id="KW-1185">Reference proteome</keyword>
<evidence type="ECO:0000259" key="2">
    <source>
        <dbReference type="Pfam" id="PF12867"/>
    </source>
</evidence>
<proteinExistence type="predicted"/>
<dbReference type="RefSeq" id="WP_302118098.1">
    <property type="nucleotide sequence ID" value="NZ_SJPU01000001.1"/>
</dbReference>
<comment type="caution">
    <text evidence="3">The sequence shown here is derived from an EMBL/GenBank/DDBJ whole genome shotgun (WGS) entry which is preliminary data.</text>
</comment>
<organism evidence="3 4">
    <name type="scientific">Allorhodopirellula heiligendammensis</name>
    <dbReference type="NCBI Taxonomy" id="2714739"/>
    <lineage>
        <taxon>Bacteria</taxon>
        <taxon>Pseudomonadati</taxon>
        <taxon>Planctomycetota</taxon>
        <taxon>Planctomycetia</taxon>
        <taxon>Pirellulales</taxon>
        <taxon>Pirellulaceae</taxon>
        <taxon>Allorhodopirellula</taxon>
    </lineage>
</organism>
<evidence type="ECO:0000256" key="1">
    <source>
        <dbReference type="SAM" id="MobiDB-lite"/>
    </source>
</evidence>
<accession>A0A5C6C699</accession>
<feature type="region of interest" description="Disordered" evidence="1">
    <location>
        <begin position="182"/>
        <end position="201"/>
    </location>
</feature>